<dbReference type="EMBL" id="RJJR01000005">
    <property type="protein sequence ID" value="RNI37523.1"/>
    <property type="molecule type" value="Genomic_DNA"/>
</dbReference>
<keyword evidence="14" id="KW-1185">Reference proteome</keyword>
<dbReference type="Pfam" id="PF13715">
    <property type="entry name" value="CarbopepD_reg_2"/>
    <property type="match status" value="1"/>
</dbReference>
<dbReference type="Gene3D" id="2.40.170.20">
    <property type="entry name" value="TonB-dependent receptor, beta-barrel domain"/>
    <property type="match status" value="1"/>
</dbReference>
<evidence type="ECO:0000313" key="13">
    <source>
        <dbReference type="EMBL" id="RNI37523.1"/>
    </source>
</evidence>
<dbReference type="InterPro" id="IPR023997">
    <property type="entry name" value="TonB-dep_OMP_SusC/RagA_CS"/>
</dbReference>
<evidence type="ECO:0000313" key="14">
    <source>
        <dbReference type="Proteomes" id="UP000267223"/>
    </source>
</evidence>
<dbReference type="OrthoDB" id="9768177at2"/>
<evidence type="ECO:0000256" key="4">
    <source>
        <dbReference type="ARBA" id="ARBA00022496"/>
    </source>
</evidence>
<comment type="caution">
    <text evidence="13">The sequence shown here is derived from an EMBL/GenBank/DDBJ whole genome shotgun (WGS) entry which is preliminary data.</text>
</comment>
<keyword evidence="5 11" id="KW-0812">Transmembrane</keyword>
<keyword evidence="7" id="KW-0408">Iron</keyword>
<dbReference type="NCBIfam" id="TIGR04056">
    <property type="entry name" value="OMP_RagA_SusC"/>
    <property type="match status" value="1"/>
</dbReference>
<gene>
    <name evidence="13" type="ORF">EFY79_08590</name>
</gene>
<evidence type="ECO:0000256" key="8">
    <source>
        <dbReference type="ARBA" id="ARBA00023065"/>
    </source>
</evidence>
<dbReference type="InterPro" id="IPR012910">
    <property type="entry name" value="Plug_dom"/>
</dbReference>
<evidence type="ECO:0000256" key="3">
    <source>
        <dbReference type="ARBA" id="ARBA00022452"/>
    </source>
</evidence>
<keyword evidence="2 11" id="KW-0813">Transport</keyword>
<dbReference type="GO" id="GO:0015344">
    <property type="term" value="F:siderophore uptake transmembrane transporter activity"/>
    <property type="evidence" value="ECO:0007669"/>
    <property type="project" value="TreeGrafter"/>
</dbReference>
<dbReference type="Proteomes" id="UP000267223">
    <property type="component" value="Unassembled WGS sequence"/>
</dbReference>
<dbReference type="InterPro" id="IPR023996">
    <property type="entry name" value="TonB-dep_OMP_SusC/RagA"/>
</dbReference>
<reference evidence="13 14" key="1">
    <citation type="submission" date="2018-11" db="EMBL/GenBank/DDBJ databases">
        <title>Draft genome sequence of Ferruginibacter sp. BO-59.</title>
        <authorList>
            <person name="Im W.T."/>
        </authorList>
    </citation>
    <scope>NUCLEOTIDE SEQUENCE [LARGE SCALE GENOMIC DNA]</scope>
    <source>
        <strain evidence="13 14">BO-59</strain>
    </source>
</reference>
<evidence type="ECO:0000259" key="12">
    <source>
        <dbReference type="Pfam" id="PF07715"/>
    </source>
</evidence>
<dbReference type="InterPro" id="IPR037066">
    <property type="entry name" value="Plug_dom_sf"/>
</dbReference>
<name>A0A3M9NK18_9BACT</name>
<comment type="subcellular location">
    <subcellularLocation>
        <location evidence="1 11">Cell outer membrane</location>
        <topology evidence="1 11">Multi-pass membrane protein</topology>
    </subcellularLocation>
</comment>
<keyword evidence="6" id="KW-0732">Signal</keyword>
<dbReference type="PANTHER" id="PTHR32552">
    <property type="entry name" value="FERRICHROME IRON RECEPTOR-RELATED"/>
    <property type="match status" value="1"/>
</dbReference>
<evidence type="ECO:0000256" key="5">
    <source>
        <dbReference type="ARBA" id="ARBA00022692"/>
    </source>
</evidence>
<dbReference type="Gene3D" id="2.60.40.1120">
    <property type="entry name" value="Carboxypeptidase-like, regulatory domain"/>
    <property type="match status" value="1"/>
</dbReference>
<dbReference type="InterPro" id="IPR039426">
    <property type="entry name" value="TonB-dep_rcpt-like"/>
</dbReference>
<dbReference type="PROSITE" id="PS52016">
    <property type="entry name" value="TONB_DEPENDENT_REC_3"/>
    <property type="match status" value="1"/>
</dbReference>
<dbReference type="AlphaFoldDB" id="A0A3M9NK18"/>
<keyword evidence="8" id="KW-0406">Ion transport</keyword>
<evidence type="ECO:0000256" key="6">
    <source>
        <dbReference type="ARBA" id="ARBA00022729"/>
    </source>
</evidence>
<keyword evidence="3 11" id="KW-1134">Transmembrane beta strand</keyword>
<evidence type="ECO:0000256" key="10">
    <source>
        <dbReference type="ARBA" id="ARBA00023237"/>
    </source>
</evidence>
<keyword evidence="4" id="KW-0410">Iron transport</keyword>
<evidence type="ECO:0000256" key="9">
    <source>
        <dbReference type="ARBA" id="ARBA00023136"/>
    </source>
</evidence>
<dbReference type="PANTHER" id="PTHR32552:SF89">
    <property type="entry name" value="CATECHOLATE SIDEROPHORE RECEPTOR FIU"/>
    <property type="match status" value="1"/>
</dbReference>
<dbReference type="NCBIfam" id="TIGR04057">
    <property type="entry name" value="SusC_RagA_signa"/>
    <property type="match status" value="1"/>
</dbReference>
<dbReference type="SUPFAM" id="SSF49464">
    <property type="entry name" value="Carboxypeptidase regulatory domain-like"/>
    <property type="match status" value="1"/>
</dbReference>
<evidence type="ECO:0000256" key="1">
    <source>
        <dbReference type="ARBA" id="ARBA00004571"/>
    </source>
</evidence>
<accession>A0A3M9NK18</accession>
<organism evidence="13 14">
    <name type="scientific">Hanamia caeni</name>
    <dbReference type="NCBI Taxonomy" id="2294116"/>
    <lineage>
        <taxon>Bacteria</taxon>
        <taxon>Pseudomonadati</taxon>
        <taxon>Bacteroidota</taxon>
        <taxon>Chitinophagia</taxon>
        <taxon>Chitinophagales</taxon>
        <taxon>Chitinophagaceae</taxon>
        <taxon>Hanamia</taxon>
    </lineage>
</organism>
<dbReference type="InterPro" id="IPR008969">
    <property type="entry name" value="CarboxyPept-like_regulatory"/>
</dbReference>
<feature type="domain" description="TonB-dependent receptor plug" evidence="12">
    <location>
        <begin position="120"/>
        <end position="243"/>
    </location>
</feature>
<dbReference type="RefSeq" id="WP_123120285.1">
    <property type="nucleotide sequence ID" value="NZ_RJJR01000005.1"/>
</dbReference>
<keyword evidence="9 11" id="KW-0472">Membrane</keyword>
<dbReference type="InterPro" id="IPR036942">
    <property type="entry name" value="Beta-barrel_TonB_sf"/>
</dbReference>
<keyword evidence="10 11" id="KW-0998">Cell outer membrane</keyword>
<dbReference type="Gene3D" id="2.170.130.10">
    <property type="entry name" value="TonB-dependent receptor, plug domain"/>
    <property type="match status" value="1"/>
</dbReference>
<comment type="similarity">
    <text evidence="11">Belongs to the TonB-dependent receptor family.</text>
</comment>
<dbReference type="SUPFAM" id="SSF56935">
    <property type="entry name" value="Porins"/>
    <property type="match status" value="1"/>
</dbReference>
<dbReference type="GO" id="GO:0009279">
    <property type="term" value="C:cell outer membrane"/>
    <property type="evidence" value="ECO:0007669"/>
    <property type="project" value="UniProtKB-SubCell"/>
</dbReference>
<proteinExistence type="inferred from homology"/>
<dbReference type="Pfam" id="PF07715">
    <property type="entry name" value="Plug"/>
    <property type="match status" value="1"/>
</dbReference>
<evidence type="ECO:0000256" key="2">
    <source>
        <dbReference type="ARBA" id="ARBA00022448"/>
    </source>
</evidence>
<evidence type="ECO:0000256" key="7">
    <source>
        <dbReference type="ARBA" id="ARBA00023004"/>
    </source>
</evidence>
<protein>
    <submittedName>
        <fullName evidence="13">SusC/RagA family TonB-linked outer membrane protein</fullName>
    </submittedName>
</protein>
<evidence type="ECO:0000256" key="11">
    <source>
        <dbReference type="PROSITE-ProRule" id="PRU01360"/>
    </source>
</evidence>
<sequence length="1044" mass="112796">MGKIFRILLMLIPALFMGFLLKAQTRVLKGKVVSAEGSLVGASIVIKGTTTGTASGSDGSFTLNVPDREVTLVVTSIGYVKAERSVGQNETNVEITLVKDNSGLSEIVVTALGITRQSKTLPYATQTVKVGSLTEVRDPNNVLNSLQGKVANAVINQGSGGPGSGARIVLRGNRSIQGTNNALIVVDGVPITNDTYSSAGSDFGSVQSSDGASNINPDDIESVTVLPGGSAAALYGSQAGNGVIVITTKKGTRDKMTVTLNSGLAFENAWSLPKVQNKYGQGNGGVLDVTSGESWGAKMTGQSITNYLGQPSTYSPQPDNIKDFFRTGLGLNNSISVSGGSAKAQTYLSYTNNIVNGIIPKNDLTSHTVNLRITNQISKKFSTDAKVTYVNEIIKHMPRTGEENAPVIDIYQIPRNVPLSDAKQYDSLNNVGVPVATAWPSTLSSIYQNPYWMVNNTSLNQTRNRIMGFLSAKYDITDWLNITGRANIDKIMDNQDIIYYQSTLLWATQAGGYYAKNNINITQKWFDVMLTGNNKISEDFKINYHLGAIYQDNAYDQNQGTANGLNVTNKFSLNFASNPALSSSGNEVQTQAVFGQANISFKDAIFLDGSLRNDWDSRLPSPYSFQYYSVGTSVIISDLITTLPTSISFLKANLNYSEVGNGGQFGLLNATYGYSQGAGNGFLSRGTTLPFPTLKPEIVKNLEVGIAARFLNDRLGFTANYYKSNSFNQLLQLNLPVGTGYANQYINAGNIQNKGVEIVLNATPIKNQDFDWDIDLNFALNRNKIVTLSKDIKTVYLAGGFGRSGTPVVTEGGSYGDLLAYQWQKDAKGNHMVIDTGANAGKPLTTDISGAAQGYIGNFNPRANLGMTNTFTYKRFSLRILADGRFGGVMISGTEMNLAFSGITEGTEAHREGGWNLGGVDANGQAVSKPISAQDFWQTASGKRYGVGEFFAYDVTSFRVRELSFGYDIPVGQNSFIRSARFSVIAHNLFWLYRGSSIMNIPGEGKRKMWFDPDMSLGNGNYQGVEYGTLPSTRSLGFNLKLTF</sequence>